<dbReference type="Pfam" id="PF02687">
    <property type="entry name" value="FtsX"/>
    <property type="match status" value="2"/>
</dbReference>
<keyword evidence="3 6" id="KW-0812">Transmembrane</keyword>
<dbReference type="RefSeq" id="WP_054342988.1">
    <property type="nucleotide sequence ID" value="NZ_FTOE01000001.1"/>
</dbReference>
<feature type="transmembrane region" description="Helical" evidence="6">
    <location>
        <begin position="346"/>
        <end position="373"/>
    </location>
</feature>
<dbReference type="PANTHER" id="PTHR30287">
    <property type="entry name" value="MEMBRANE COMPONENT OF PREDICTED ABC SUPERFAMILY METABOLITE UPTAKE TRANSPORTER"/>
    <property type="match status" value="1"/>
</dbReference>
<evidence type="ECO:0000256" key="6">
    <source>
        <dbReference type="SAM" id="Phobius"/>
    </source>
</evidence>
<evidence type="ECO:0000259" key="7">
    <source>
        <dbReference type="Pfam" id="PF02687"/>
    </source>
</evidence>
<feature type="transmembrane region" description="Helical" evidence="6">
    <location>
        <begin position="394"/>
        <end position="413"/>
    </location>
</feature>
<dbReference type="PANTHER" id="PTHR30287:SF1">
    <property type="entry name" value="INNER MEMBRANE PROTEIN"/>
    <property type="match status" value="1"/>
</dbReference>
<dbReference type="PROSITE" id="PS51257">
    <property type="entry name" value="PROKAR_LIPOPROTEIN"/>
    <property type="match status" value="1"/>
</dbReference>
<accession>A0A1N7JA26</accession>
<dbReference type="Proteomes" id="UP000185999">
    <property type="component" value="Unassembled WGS sequence"/>
</dbReference>
<protein>
    <submittedName>
        <fullName evidence="8">Putative ABC transport system permease protein</fullName>
    </submittedName>
</protein>
<evidence type="ECO:0000256" key="1">
    <source>
        <dbReference type="ARBA" id="ARBA00004651"/>
    </source>
</evidence>
<feature type="transmembrane region" description="Helical" evidence="6">
    <location>
        <begin position="764"/>
        <end position="788"/>
    </location>
</feature>
<evidence type="ECO:0000256" key="4">
    <source>
        <dbReference type="ARBA" id="ARBA00022989"/>
    </source>
</evidence>
<dbReference type="AlphaFoldDB" id="A0A1N7JA26"/>
<name>A0A1N7JA26_9GAMM</name>
<feature type="domain" description="ABC3 transporter permease C-terminal" evidence="7">
    <location>
        <begin position="717"/>
        <end position="825"/>
    </location>
</feature>
<evidence type="ECO:0000256" key="5">
    <source>
        <dbReference type="ARBA" id="ARBA00023136"/>
    </source>
</evidence>
<keyword evidence="4 6" id="KW-1133">Transmembrane helix</keyword>
<feature type="transmembrane region" description="Helical" evidence="6">
    <location>
        <begin position="251"/>
        <end position="278"/>
    </location>
</feature>
<dbReference type="OrthoDB" id="5292592at2"/>
<feature type="transmembrane region" description="Helical" evidence="6">
    <location>
        <begin position="299"/>
        <end position="326"/>
    </location>
</feature>
<keyword evidence="9" id="KW-1185">Reference proteome</keyword>
<comment type="subcellular location">
    <subcellularLocation>
        <location evidence="1">Cell membrane</location>
        <topology evidence="1">Multi-pass membrane protein</topology>
    </subcellularLocation>
</comment>
<dbReference type="STRING" id="619304.SAMN05421760_101841"/>
<evidence type="ECO:0000313" key="8">
    <source>
        <dbReference type="EMBL" id="SIS46175.1"/>
    </source>
</evidence>
<reference evidence="9" key="1">
    <citation type="submission" date="2017-01" db="EMBL/GenBank/DDBJ databases">
        <authorList>
            <person name="Varghese N."/>
            <person name="Submissions S."/>
        </authorList>
    </citation>
    <scope>NUCLEOTIDE SEQUENCE [LARGE SCALE GENOMIC DNA]</scope>
    <source>
        <strain evidence="9">DSM 22306</strain>
    </source>
</reference>
<dbReference type="InterPro" id="IPR003838">
    <property type="entry name" value="ABC3_permease_C"/>
</dbReference>
<proteinExistence type="predicted"/>
<keyword evidence="2" id="KW-1003">Cell membrane</keyword>
<feature type="transmembrane region" description="Helical" evidence="6">
    <location>
        <begin position="715"/>
        <end position="736"/>
    </location>
</feature>
<gene>
    <name evidence="8" type="ORF">SAMN05421760_101841</name>
</gene>
<evidence type="ECO:0000256" key="3">
    <source>
        <dbReference type="ARBA" id="ARBA00022692"/>
    </source>
</evidence>
<feature type="transmembrane region" description="Helical" evidence="6">
    <location>
        <begin position="20"/>
        <end position="43"/>
    </location>
</feature>
<keyword evidence="5 6" id="KW-0472">Membrane</keyword>
<dbReference type="InterPro" id="IPR038766">
    <property type="entry name" value="Membrane_comp_ABC_pdt"/>
</dbReference>
<dbReference type="EMBL" id="FTOE01000001">
    <property type="protein sequence ID" value="SIS46175.1"/>
    <property type="molecule type" value="Genomic_DNA"/>
</dbReference>
<dbReference type="GO" id="GO:0005886">
    <property type="term" value="C:plasma membrane"/>
    <property type="evidence" value="ECO:0007669"/>
    <property type="project" value="UniProtKB-SubCell"/>
</dbReference>
<feature type="transmembrane region" description="Helical" evidence="6">
    <location>
        <begin position="800"/>
        <end position="824"/>
    </location>
</feature>
<feature type="domain" description="ABC3 transporter permease C-terminal" evidence="7">
    <location>
        <begin position="257"/>
        <end position="374"/>
    </location>
</feature>
<sequence>MRFLFDFAWRDLRSSGQSLWVFFACLVLGVTLLSATGGLYRLVNLSLLADTRAIMGGDLEVVTNQPLTGEALNWIKANGVVSMVTEVDTMLGTERDRFLRIELQTMDAQYPLYGGLVLEPSRPLSKITAFTNDQWGVAIDPTLANRLDIKVGDNVTIGALTMKVRALVLKQPDRSLNADWRGTPVLLSAEALQASGLIQPGSRIDYEYRVRTNQSAETWRLNFYDAFPDETWEVRTFNDRSQRLSERLGQVASGLLIIGFSTLFIGGLGVFNSIQAYLQGKLKTIATLRALGLRNRRLAIVYLLQIAILAGAASLLGVLIGSGLTLVGASIVTTQIPLRINFGDLFYPSIIAFFFGLLTAYSFALPALGKALSTDPASLFRGLEQKGMPLPHKWWLATLACATLIVSMILLVLPDTLFGVGFVLVIGALLLILDLVVRGIRRWARLMEDHPWMRGRLALKLALANLHRPDNNLRISLISLGSALTLLVACTLIVVSLLRTLNATIPEQSPGLVLYDVLNDQVDVVVDAIESLPSVKKVDIAPLVRGRINALNGRVLSDVDQLNEIQRRDSSQERYKLSYLSNNIDDVSIVDGAWWSEPVSGLPKLAFEDREANKLGLRVGDVVTFALQGTSFDAEIAAIYSQKGMQTRFWFEGILSKGALDPFITRHVGAVYIDDEQAIAAQNRIAVIAPNVITVRTASLLQVARQILGKAGSGLAVVASVSLLASLLVLISVMAAGRNRQIYEATILHSLGVRMATIKHSLQLEYMLLALISSVFAVLLGSAIALPLLEFRLKLPSTDLVWLGAIVAIVVSTLALGSGAAYLLRRLRLKPAVLLRSSN</sequence>
<feature type="transmembrane region" description="Helical" evidence="6">
    <location>
        <begin position="477"/>
        <end position="498"/>
    </location>
</feature>
<evidence type="ECO:0000256" key="2">
    <source>
        <dbReference type="ARBA" id="ARBA00022475"/>
    </source>
</evidence>
<feature type="transmembrane region" description="Helical" evidence="6">
    <location>
        <begin position="419"/>
        <end position="437"/>
    </location>
</feature>
<evidence type="ECO:0000313" key="9">
    <source>
        <dbReference type="Proteomes" id="UP000185999"/>
    </source>
</evidence>
<organism evidence="8 9">
    <name type="scientific">Neptunomonas antarctica</name>
    <dbReference type="NCBI Taxonomy" id="619304"/>
    <lineage>
        <taxon>Bacteria</taxon>
        <taxon>Pseudomonadati</taxon>
        <taxon>Pseudomonadota</taxon>
        <taxon>Gammaproteobacteria</taxon>
        <taxon>Oceanospirillales</taxon>
        <taxon>Oceanospirillaceae</taxon>
        <taxon>Neptunomonas</taxon>
    </lineage>
</organism>